<keyword evidence="9" id="KW-1185">Reference proteome</keyword>
<dbReference type="Gene3D" id="1.20.1640.10">
    <property type="entry name" value="Multidrug efflux transporter AcrB transmembrane domain"/>
    <property type="match status" value="2"/>
</dbReference>
<dbReference type="InterPro" id="IPR000731">
    <property type="entry name" value="SSD"/>
</dbReference>
<evidence type="ECO:0000313" key="10">
    <source>
        <dbReference type="WBParaSite" id="SMUV_0000504701-mRNA-1"/>
    </source>
</evidence>
<comment type="subcellular location">
    <subcellularLocation>
        <location evidence="1">Membrane</location>
        <topology evidence="1">Multi-pass membrane protein</topology>
    </subcellularLocation>
</comment>
<protein>
    <submittedName>
        <fullName evidence="10">SSD domain-containing protein</fullName>
    </submittedName>
</protein>
<feature type="transmembrane region" description="Helical" evidence="7">
    <location>
        <begin position="375"/>
        <end position="403"/>
    </location>
</feature>
<feature type="transmembrane region" description="Helical" evidence="7">
    <location>
        <begin position="233"/>
        <end position="254"/>
    </location>
</feature>
<reference evidence="10" key="1">
    <citation type="submission" date="2017-02" db="UniProtKB">
        <authorList>
            <consortium name="WormBaseParasite"/>
        </authorList>
    </citation>
    <scope>IDENTIFICATION</scope>
</reference>
<comment type="similarity">
    <text evidence="2">Belongs to the patched family.</text>
</comment>
<dbReference type="PANTHER" id="PTHR10796:SF189">
    <property type="entry name" value="SSD DOMAIN-CONTAINING PROTEIN"/>
    <property type="match status" value="1"/>
</dbReference>
<evidence type="ECO:0000313" key="9">
    <source>
        <dbReference type="Proteomes" id="UP000046393"/>
    </source>
</evidence>
<dbReference type="InterPro" id="IPR003392">
    <property type="entry name" value="PTHD_SSD"/>
</dbReference>
<feature type="transmembrane region" description="Helical" evidence="7">
    <location>
        <begin position="713"/>
        <end position="733"/>
    </location>
</feature>
<feature type="transmembrane region" description="Helical" evidence="7">
    <location>
        <begin position="740"/>
        <end position="764"/>
    </location>
</feature>
<keyword evidence="5 7" id="KW-0472">Membrane</keyword>
<evidence type="ECO:0000256" key="4">
    <source>
        <dbReference type="ARBA" id="ARBA00022989"/>
    </source>
</evidence>
<feature type="transmembrane region" description="Helical" evidence="7">
    <location>
        <begin position="297"/>
        <end position="319"/>
    </location>
</feature>
<evidence type="ECO:0000259" key="8">
    <source>
        <dbReference type="PROSITE" id="PS50156"/>
    </source>
</evidence>
<feature type="transmembrane region" description="Helical" evidence="7">
    <location>
        <begin position="31"/>
        <end position="50"/>
    </location>
</feature>
<dbReference type="PROSITE" id="PS50156">
    <property type="entry name" value="SSD"/>
    <property type="match status" value="1"/>
</dbReference>
<feature type="transmembrane region" description="Helical" evidence="7">
    <location>
        <begin position="447"/>
        <end position="468"/>
    </location>
</feature>
<dbReference type="GO" id="GO:0006897">
    <property type="term" value="P:endocytosis"/>
    <property type="evidence" value="ECO:0007669"/>
    <property type="project" value="TreeGrafter"/>
</dbReference>
<evidence type="ECO:0000256" key="2">
    <source>
        <dbReference type="ARBA" id="ARBA00005585"/>
    </source>
</evidence>
<dbReference type="InterPro" id="IPR051697">
    <property type="entry name" value="Patched_domain-protein"/>
</dbReference>
<feature type="transmembrane region" description="Helical" evidence="7">
    <location>
        <begin position="690"/>
        <end position="707"/>
    </location>
</feature>
<dbReference type="SUPFAM" id="SSF82866">
    <property type="entry name" value="Multidrug efflux transporter AcrB transmembrane domain"/>
    <property type="match status" value="2"/>
</dbReference>
<evidence type="ECO:0000256" key="3">
    <source>
        <dbReference type="ARBA" id="ARBA00022692"/>
    </source>
</evidence>
<organism evidence="9 10">
    <name type="scientific">Syphacia muris</name>
    <dbReference type="NCBI Taxonomy" id="451379"/>
    <lineage>
        <taxon>Eukaryota</taxon>
        <taxon>Metazoa</taxon>
        <taxon>Ecdysozoa</taxon>
        <taxon>Nematoda</taxon>
        <taxon>Chromadorea</taxon>
        <taxon>Rhabditida</taxon>
        <taxon>Spirurina</taxon>
        <taxon>Oxyuridomorpha</taxon>
        <taxon>Oxyuroidea</taxon>
        <taxon>Oxyuridae</taxon>
        <taxon>Syphacia</taxon>
    </lineage>
</organism>
<accession>A0A0N5AKL9</accession>
<dbReference type="PANTHER" id="PTHR10796">
    <property type="entry name" value="PATCHED-RELATED"/>
    <property type="match status" value="1"/>
</dbReference>
<sequence>MILLLEAEAAMGSMVNNIFGIVGFQIGKRPFIALAVAGLVFLLSLTGIVFRMNVSMGITSDYTRRDAPSFKEVAAHVNFFGNLGEPWYLALFASPKNKSGSALDVEEAYEIRQFYKTAVYTTLTDEVTGEQFRFGGESNSGQYLCEPFCTFNNLLWTLLTYTHFFKLTYPLASIEPFKANIGKYLFDRTVDENGSVIQLASEHSAVGNHTVNFLVHGSYPVAQEISRGMLMTFPFNIAAAIMFVVLAASMFFVTSSVYNQWYCLKLLLLIAKLLCPVLAAVSGIGFGLLFGFHINMLIVLAPFLAVLALSGLNNSLLIMNNWMMNRDALLEKEHTPAERMQLTVEKIGVSLAISAFSGASGFVLSCIIPIPEIRVFCAVVGISIILNLFYQLAIYAPLLVLVASKEPTENSYKAVVNNGQNTAKCTCISRDELQQKTKAYSNILSSLWAELLVTGLVIMYILGSLYGIKHTKTNMDLKLMLPPDSLSNEGVRLINEVVSSLFRSKCCFEIFVWADFLSINYIIRSPPDFSDPKQYRDFMHMIETIERSEYAIGRDADMVWTFDFLRYLAKPDVSMFDIFWGSTPIVVNEKDALEKGLNMYEFEKFINTEPFNAWQSGVHYAKDSKNRTVIKEMILMVGYKGTRSLSDKTRLLPICRDIVRRYPEYDMQAFDTDAYMIDFLLDLPSTVKKIMLYVAICTNVMFLLLSWNLTAAVISSISVASICIGIFGCIYYWHDHLDPLTVTAILMSIVIAIEYTVHIVYHYLNIETDAAKAKERISATFNVCGIPIIQTSVAILLATSISLFCSVAISAAIARIIISAVIISLIHGLLFVPTLLGALPQRLLQH</sequence>
<dbReference type="GO" id="GO:0018996">
    <property type="term" value="P:molting cycle, collagen and cuticulin-based cuticle"/>
    <property type="evidence" value="ECO:0007669"/>
    <property type="project" value="TreeGrafter"/>
</dbReference>
<feature type="transmembrane region" description="Helical" evidence="7">
    <location>
        <begin position="788"/>
        <end position="809"/>
    </location>
</feature>
<dbReference type="AlphaFoldDB" id="A0A0N5AKL9"/>
<evidence type="ECO:0000256" key="5">
    <source>
        <dbReference type="ARBA" id="ARBA00023136"/>
    </source>
</evidence>
<evidence type="ECO:0000256" key="1">
    <source>
        <dbReference type="ARBA" id="ARBA00004141"/>
    </source>
</evidence>
<feature type="transmembrane region" description="Helical" evidence="7">
    <location>
        <begin position="347"/>
        <end position="368"/>
    </location>
</feature>
<evidence type="ECO:0000256" key="7">
    <source>
        <dbReference type="SAM" id="Phobius"/>
    </source>
</evidence>
<keyword evidence="6" id="KW-0325">Glycoprotein</keyword>
<feature type="domain" description="SSD" evidence="8">
    <location>
        <begin position="235"/>
        <end position="401"/>
    </location>
</feature>
<keyword evidence="3 7" id="KW-0812">Transmembrane</keyword>
<feature type="transmembrane region" description="Helical" evidence="7">
    <location>
        <begin position="266"/>
        <end position="290"/>
    </location>
</feature>
<proteinExistence type="inferred from homology"/>
<keyword evidence="4 7" id="KW-1133">Transmembrane helix</keyword>
<dbReference type="Pfam" id="PF02460">
    <property type="entry name" value="Patched"/>
    <property type="match status" value="1"/>
</dbReference>
<dbReference type="GO" id="GO:0030659">
    <property type="term" value="C:cytoplasmic vesicle membrane"/>
    <property type="evidence" value="ECO:0007669"/>
    <property type="project" value="TreeGrafter"/>
</dbReference>
<dbReference type="GO" id="GO:0005886">
    <property type="term" value="C:plasma membrane"/>
    <property type="evidence" value="ECO:0007669"/>
    <property type="project" value="TreeGrafter"/>
</dbReference>
<dbReference type="WBParaSite" id="SMUV_0000504701-mRNA-1">
    <property type="protein sequence ID" value="SMUV_0000504701-mRNA-1"/>
    <property type="gene ID" value="SMUV_0000504701"/>
</dbReference>
<name>A0A0N5AKL9_9BILA</name>
<feature type="transmembrane region" description="Helical" evidence="7">
    <location>
        <begin position="816"/>
        <end position="839"/>
    </location>
</feature>
<evidence type="ECO:0000256" key="6">
    <source>
        <dbReference type="ARBA" id="ARBA00023180"/>
    </source>
</evidence>
<dbReference type="Proteomes" id="UP000046393">
    <property type="component" value="Unplaced"/>
</dbReference>